<proteinExistence type="predicted"/>
<dbReference type="Proteomes" id="UP000573001">
    <property type="component" value="Unassembled WGS sequence"/>
</dbReference>
<name>A0ABX2M5D5_9MICO</name>
<sequence length="102" mass="10588">MSYSPPPQYPYQPMPGAYGQQPGNGLAVAALVLGIFGFLVTWVPFFIGLLLGGVPDVLAIILGICGIVRANRVHRGMGMAVTGLVLGGLAFISIFLGAGTVW</sequence>
<protein>
    <recommendedName>
        <fullName evidence="4">DUF4190 domain-containing protein</fullName>
    </recommendedName>
</protein>
<feature type="transmembrane region" description="Helical" evidence="1">
    <location>
        <begin position="45"/>
        <end position="68"/>
    </location>
</feature>
<keyword evidence="3" id="KW-1185">Reference proteome</keyword>
<keyword evidence="1" id="KW-1133">Transmembrane helix</keyword>
<gene>
    <name evidence="2" type="ORF">HP507_04775</name>
</gene>
<accession>A0ABX2M5D5</accession>
<evidence type="ECO:0008006" key="4">
    <source>
        <dbReference type="Google" id="ProtNLM"/>
    </source>
</evidence>
<keyword evidence="1" id="KW-0472">Membrane</keyword>
<comment type="caution">
    <text evidence="2">The sequence shown here is derived from an EMBL/GenBank/DDBJ whole genome shotgun (WGS) entry which is preliminary data.</text>
</comment>
<feature type="transmembrane region" description="Helical" evidence="1">
    <location>
        <begin position="21"/>
        <end position="39"/>
    </location>
</feature>
<dbReference type="EMBL" id="JABMCE010000060">
    <property type="protein sequence ID" value="NUU13150.1"/>
    <property type="molecule type" value="Genomic_DNA"/>
</dbReference>
<evidence type="ECO:0000256" key="1">
    <source>
        <dbReference type="SAM" id="Phobius"/>
    </source>
</evidence>
<evidence type="ECO:0000313" key="2">
    <source>
        <dbReference type="EMBL" id="NUU13150.1"/>
    </source>
</evidence>
<keyword evidence="1" id="KW-0812">Transmembrane</keyword>
<reference evidence="2 3" key="1">
    <citation type="submission" date="2020-05" db="EMBL/GenBank/DDBJ databases">
        <title>Genome Sequencing of Type Strains.</title>
        <authorList>
            <person name="Lemaire J.F."/>
            <person name="Inderbitzin P."/>
            <person name="Gregorio O.A."/>
            <person name="Collins S.B."/>
            <person name="Wespe N."/>
            <person name="Knight-Connoni V."/>
        </authorList>
    </citation>
    <scope>NUCLEOTIDE SEQUENCE [LARGE SCALE GENOMIC DNA]</scope>
    <source>
        <strain evidence="2 3">ATCC 19096</strain>
    </source>
</reference>
<organism evidence="2 3">
    <name type="scientific">Curtobacterium pusillum</name>
    <dbReference type="NCBI Taxonomy" id="69373"/>
    <lineage>
        <taxon>Bacteria</taxon>
        <taxon>Bacillati</taxon>
        <taxon>Actinomycetota</taxon>
        <taxon>Actinomycetes</taxon>
        <taxon>Micrococcales</taxon>
        <taxon>Microbacteriaceae</taxon>
        <taxon>Curtobacterium</taxon>
    </lineage>
</organism>
<feature type="transmembrane region" description="Helical" evidence="1">
    <location>
        <begin position="80"/>
        <end position="101"/>
    </location>
</feature>
<evidence type="ECO:0000313" key="3">
    <source>
        <dbReference type="Proteomes" id="UP000573001"/>
    </source>
</evidence>
<dbReference type="RefSeq" id="WP_175350704.1">
    <property type="nucleotide sequence ID" value="NZ_BAAAWQ010000001.1"/>
</dbReference>